<reference evidence="3" key="1">
    <citation type="submission" date="2007-05" db="EMBL/GenBank/DDBJ databases">
        <title>Adaptive mutation in mesorhizobia dependent on an acquired toxin-antitoxin module involved in persistence.</title>
        <authorList>
            <person name="Weaver J.E."/>
            <person name="Sullivan J.T."/>
            <person name="Ronson C.W."/>
        </authorList>
    </citation>
    <scope>NUCLEOTIDE SEQUENCE</scope>
    <source>
        <strain evidence="3">CJ1</strain>
        <plasmid evidence="3">unnamed</plasmid>
    </source>
</reference>
<evidence type="ECO:0000259" key="2">
    <source>
        <dbReference type="Pfam" id="PF00024"/>
    </source>
</evidence>
<evidence type="ECO:0000256" key="1">
    <source>
        <dbReference type="SAM" id="MobiDB-lite"/>
    </source>
</evidence>
<evidence type="ECO:0000313" key="3">
    <source>
        <dbReference type="EMBL" id="ABR12883.1"/>
    </source>
</evidence>
<dbReference type="SUPFAM" id="SSF57414">
    <property type="entry name" value="Hairpin loop containing domain-like"/>
    <property type="match status" value="1"/>
</dbReference>
<geneLocation type="plasmid" evidence="3">
    <name>unnamed</name>
</geneLocation>
<feature type="compositionally biased region" description="Pro residues" evidence="1">
    <location>
        <begin position="183"/>
        <end position="196"/>
    </location>
</feature>
<dbReference type="AlphaFoldDB" id="A6N7X6"/>
<feature type="compositionally biased region" description="Basic and acidic residues" evidence="1">
    <location>
        <begin position="146"/>
        <end position="160"/>
    </location>
</feature>
<dbReference type="InterPro" id="IPR003609">
    <property type="entry name" value="Pan_app"/>
</dbReference>
<protein>
    <submittedName>
        <fullName evidence="3">Orf29</fullName>
    </submittedName>
</protein>
<sequence>MRLRQFEWLVRFIAVRPLRKDRPLDRAAGLLLGVAAVIAAAVVPPGGVRPANAQSAEDLFRYPQTLLHGTVSATVSVPLESCKEFCSARSGCLGFDYSSSDQICRLFASVGGASQNQQYIAGTRSLVTGYLAPANPPVAAQTKGPPEAKKQESTSQKTREPAPVVRAKPKREKKRDTAKPRPAAKPTPVSPAPTTPAPAARQSKFRICNNHFGTFSVPASRRCPVSGPGSF</sequence>
<feature type="domain" description="Apple" evidence="2">
    <location>
        <begin position="61"/>
        <end position="116"/>
    </location>
</feature>
<proteinExistence type="predicted"/>
<dbReference type="EMBL" id="EF618553">
    <property type="protein sequence ID" value="ABR12883.1"/>
    <property type="molecule type" value="Genomic_DNA"/>
</dbReference>
<dbReference type="Gene3D" id="3.50.4.10">
    <property type="entry name" value="Hepatocyte Growth Factor"/>
    <property type="match status" value="1"/>
</dbReference>
<accession>A6N7X6</accession>
<keyword evidence="3" id="KW-0614">Plasmid</keyword>
<feature type="region of interest" description="Disordered" evidence="1">
    <location>
        <begin position="137"/>
        <end position="205"/>
    </location>
</feature>
<dbReference type="Pfam" id="PF00024">
    <property type="entry name" value="PAN_1"/>
    <property type="match status" value="1"/>
</dbReference>
<name>A6N7X6_9HYPH</name>
<organism evidence="3">
    <name type="scientific">Mesorhizobium sp. CJ1</name>
    <dbReference type="NCBI Taxonomy" id="447687"/>
    <lineage>
        <taxon>Bacteria</taxon>
        <taxon>Pseudomonadati</taxon>
        <taxon>Pseudomonadota</taxon>
        <taxon>Alphaproteobacteria</taxon>
        <taxon>Hyphomicrobiales</taxon>
        <taxon>Phyllobacteriaceae</taxon>
        <taxon>Mesorhizobium</taxon>
    </lineage>
</organism>